<name>J9E8V3_AEDAE</name>
<accession>J9E8V3</accession>
<gene>
    <name evidence="1" type="ORF">AaeL_AAEL017352</name>
</gene>
<evidence type="ECO:0000313" key="1">
    <source>
        <dbReference type="EMBL" id="EJY57341.1"/>
    </source>
</evidence>
<protein>
    <submittedName>
        <fullName evidence="1">AAEL017352-PA</fullName>
    </submittedName>
</protein>
<dbReference type="PaxDb" id="7159-AAEL017352-PA"/>
<sequence length="37" mass="4569">MSTIASNCRDYFLRVKMKMMMKHHLTTFDKAQYRKTR</sequence>
<dbReference type="EMBL" id="CH477197">
    <property type="protein sequence ID" value="EJY57341.1"/>
    <property type="molecule type" value="Genomic_DNA"/>
</dbReference>
<organism evidence="1 2">
    <name type="scientific">Aedes aegypti</name>
    <name type="common">Yellowfever mosquito</name>
    <name type="synonym">Culex aegypti</name>
    <dbReference type="NCBI Taxonomy" id="7159"/>
    <lineage>
        <taxon>Eukaryota</taxon>
        <taxon>Metazoa</taxon>
        <taxon>Ecdysozoa</taxon>
        <taxon>Arthropoda</taxon>
        <taxon>Hexapoda</taxon>
        <taxon>Insecta</taxon>
        <taxon>Pterygota</taxon>
        <taxon>Neoptera</taxon>
        <taxon>Endopterygota</taxon>
        <taxon>Diptera</taxon>
        <taxon>Nematocera</taxon>
        <taxon>Culicoidea</taxon>
        <taxon>Culicidae</taxon>
        <taxon>Culicinae</taxon>
        <taxon>Aedini</taxon>
        <taxon>Aedes</taxon>
        <taxon>Stegomyia</taxon>
    </lineage>
</organism>
<dbReference type="HOGENOM" id="CLU_3351420_0_0_1"/>
<dbReference type="AlphaFoldDB" id="J9E8V3"/>
<reference evidence="1" key="1">
    <citation type="submission" date="2005-10" db="EMBL/GenBank/DDBJ databases">
        <authorList>
            <person name="Loftus B.J."/>
            <person name="Nene V.M."/>
            <person name="Hannick L.I."/>
            <person name="Bidwell S."/>
            <person name="Haas B."/>
            <person name="Amedeo P."/>
            <person name="Orvis J."/>
            <person name="Wortman J.R."/>
            <person name="White O.R."/>
            <person name="Salzberg S."/>
            <person name="Shumway M."/>
            <person name="Koo H."/>
            <person name="Zhao Y."/>
            <person name="Holmes M."/>
            <person name="Miller J."/>
            <person name="Schatz M."/>
            <person name="Pop M."/>
            <person name="Pai G."/>
            <person name="Utterback T."/>
            <person name="Rogers Y.-H."/>
            <person name="Kravitz S."/>
            <person name="Fraser C.M."/>
        </authorList>
    </citation>
    <scope>NUCLEOTIDE SEQUENCE</scope>
    <source>
        <strain evidence="1">Liverpool</strain>
    </source>
</reference>
<dbReference type="Proteomes" id="UP000682892">
    <property type="component" value="Chromosome 1"/>
</dbReference>
<evidence type="ECO:0000313" key="2">
    <source>
        <dbReference type="Proteomes" id="UP000682892"/>
    </source>
</evidence>
<reference evidence="1" key="3">
    <citation type="submission" date="2012-09" db="EMBL/GenBank/DDBJ databases">
        <authorList>
            <consortium name="VectorBase"/>
        </authorList>
    </citation>
    <scope>NUCLEOTIDE SEQUENCE</scope>
    <source>
        <strain evidence="1">Liverpool</strain>
    </source>
</reference>
<reference evidence="1" key="2">
    <citation type="journal article" date="2007" name="Science">
        <title>Genome sequence of Aedes aegypti, a major arbovirus vector.</title>
        <authorList>
            <person name="Nene V."/>
            <person name="Wortman J.R."/>
            <person name="Lawson D."/>
            <person name="Haas B."/>
            <person name="Kodira C."/>
            <person name="Tu Z.J."/>
            <person name="Loftus B."/>
            <person name="Xi Z."/>
            <person name="Megy K."/>
            <person name="Grabherr M."/>
            <person name="Ren Q."/>
            <person name="Zdobnov E.M."/>
            <person name="Lobo N.F."/>
            <person name="Campbell K.S."/>
            <person name="Brown S.E."/>
            <person name="Bonaldo M.F."/>
            <person name="Zhu J."/>
            <person name="Sinkins S.P."/>
            <person name="Hogenkamp D.G."/>
            <person name="Amedeo P."/>
            <person name="Arensburger P."/>
            <person name="Atkinson P.W."/>
            <person name="Bidwell S."/>
            <person name="Biedler J."/>
            <person name="Birney E."/>
            <person name="Bruggner R.V."/>
            <person name="Costas J."/>
            <person name="Coy M.R."/>
            <person name="Crabtree J."/>
            <person name="Crawford M."/>
            <person name="Debruyn B."/>
            <person name="Decaprio D."/>
            <person name="Eiglmeier K."/>
            <person name="Eisenstadt E."/>
            <person name="El-Dorry H."/>
            <person name="Gelbart W.M."/>
            <person name="Gomes S.L."/>
            <person name="Hammond M."/>
            <person name="Hannick L.I."/>
            <person name="Hogan J.R."/>
            <person name="Holmes M.H."/>
            <person name="Jaffe D."/>
            <person name="Johnston J.S."/>
            <person name="Kennedy R.C."/>
            <person name="Koo H."/>
            <person name="Kravitz S."/>
            <person name="Kriventseva E.V."/>
            <person name="Kulp D."/>
            <person name="Labutti K."/>
            <person name="Lee E."/>
            <person name="Li S."/>
            <person name="Lovin D.D."/>
            <person name="Mao C."/>
            <person name="Mauceli E."/>
            <person name="Menck C.F."/>
            <person name="Miller J.R."/>
            <person name="Montgomery P."/>
            <person name="Mori A."/>
            <person name="Nascimento A.L."/>
            <person name="Naveira H.F."/>
            <person name="Nusbaum C."/>
            <person name="O'leary S."/>
            <person name="Orvis J."/>
            <person name="Pertea M."/>
            <person name="Quesneville H."/>
            <person name="Reidenbach K.R."/>
            <person name="Rogers Y.H."/>
            <person name="Roth C.W."/>
            <person name="Schneider J.R."/>
            <person name="Schatz M."/>
            <person name="Shumway M."/>
            <person name="Stanke M."/>
            <person name="Stinson E.O."/>
            <person name="Tubio J.M."/>
            <person name="Vanzee J.P."/>
            <person name="Verjovski-Almeida S."/>
            <person name="Werner D."/>
            <person name="White O."/>
            <person name="Wyder S."/>
            <person name="Zeng Q."/>
            <person name="Zhao Q."/>
            <person name="Zhao Y."/>
            <person name="Hill C.A."/>
            <person name="Raikhel A.S."/>
            <person name="Soares M.B."/>
            <person name="Knudson D.L."/>
            <person name="Lee N.H."/>
            <person name="Galagan J."/>
            <person name="Salzberg S.L."/>
            <person name="Paulsen I.T."/>
            <person name="Dimopoulos G."/>
            <person name="Collins F.H."/>
            <person name="Birren B."/>
            <person name="Fraser-Liggett C.M."/>
            <person name="Severson D.W."/>
        </authorList>
    </citation>
    <scope>NUCLEOTIDE SEQUENCE [LARGE SCALE GENOMIC DNA]</scope>
    <source>
        <strain evidence="1">Liverpool</strain>
    </source>
</reference>
<proteinExistence type="predicted"/>